<dbReference type="PRINTS" id="PR00373">
    <property type="entry name" value="GLYCHORMONER"/>
</dbReference>
<feature type="transmembrane region" description="Helical" evidence="12">
    <location>
        <begin position="666"/>
        <end position="686"/>
    </location>
</feature>
<feature type="region of interest" description="Disordered" evidence="11">
    <location>
        <begin position="984"/>
        <end position="1007"/>
    </location>
</feature>
<keyword evidence="8 12" id="KW-0472">Membrane</keyword>
<dbReference type="PROSITE" id="PS50262">
    <property type="entry name" value="G_PROTEIN_RECEP_F1_2"/>
    <property type="match status" value="1"/>
</dbReference>
<dbReference type="GO" id="GO:0004930">
    <property type="term" value="F:G protein-coupled receptor activity"/>
    <property type="evidence" value="ECO:0007669"/>
    <property type="project" value="UniProtKB-KW"/>
</dbReference>
<keyword evidence="5" id="KW-0677">Repeat</keyword>
<keyword evidence="2" id="KW-1003">Cell membrane</keyword>
<dbReference type="Pfam" id="PF13306">
    <property type="entry name" value="LRR_5"/>
    <property type="match status" value="1"/>
</dbReference>
<evidence type="ECO:0000256" key="3">
    <source>
        <dbReference type="ARBA" id="ARBA00022614"/>
    </source>
</evidence>
<keyword evidence="9" id="KW-0675">Receptor</keyword>
<dbReference type="CDD" id="cd15136">
    <property type="entry name" value="7tmA_Glyco_hormone_R"/>
    <property type="match status" value="1"/>
</dbReference>
<comment type="caution">
    <text evidence="14">The sequence shown here is derived from an EMBL/GenBank/DDBJ whole genome shotgun (WGS) entry which is preliminary data.</text>
</comment>
<organism evidence="14 15">
    <name type="scientific">Sinanodonta woodiana</name>
    <name type="common">Chinese pond mussel</name>
    <name type="synonym">Anodonta woodiana</name>
    <dbReference type="NCBI Taxonomy" id="1069815"/>
    <lineage>
        <taxon>Eukaryota</taxon>
        <taxon>Metazoa</taxon>
        <taxon>Spiralia</taxon>
        <taxon>Lophotrochozoa</taxon>
        <taxon>Mollusca</taxon>
        <taxon>Bivalvia</taxon>
        <taxon>Autobranchia</taxon>
        <taxon>Heteroconchia</taxon>
        <taxon>Palaeoheterodonta</taxon>
        <taxon>Unionida</taxon>
        <taxon>Unionoidea</taxon>
        <taxon>Unionidae</taxon>
        <taxon>Unioninae</taxon>
        <taxon>Sinanodonta</taxon>
    </lineage>
</organism>
<evidence type="ECO:0000313" key="14">
    <source>
        <dbReference type="EMBL" id="KAL3875272.1"/>
    </source>
</evidence>
<dbReference type="SUPFAM" id="SSF81321">
    <property type="entry name" value="Family A G protein-coupled receptor-like"/>
    <property type="match status" value="1"/>
</dbReference>
<gene>
    <name evidence="14" type="ORF">ACJMK2_038194</name>
</gene>
<dbReference type="EMBL" id="JBJQND010000006">
    <property type="protein sequence ID" value="KAL3875272.1"/>
    <property type="molecule type" value="Genomic_DNA"/>
</dbReference>
<dbReference type="Gene3D" id="1.20.1070.10">
    <property type="entry name" value="Rhodopsin 7-helix transmembrane proteins"/>
    <property type="match status" value="1"/>
</dbReference>
<dbReference type="SUPFAM" id="SSF52058">
    <property type="entry name" value="L domain-like"/>
    <property type="match status" value="1"/>
</dbReference>
<comment type="subcellular location">
    <subcellularLocation>
        <location evidence="1">Cell membrane</location>
        <topology evidence="1">Multi-pass membrane protein</topology>
    </subcellularLocation>
</comment>
<dbReference type="InterPro" id="IPR017452">
    <property type="entry name" value="GPCR_Rhodpsn_7TM"/>
</dbReference>
<accession>A0ABD3WRA2</accession>
<dbReference type="InterPro" id="IPR032675">
    <property type="entry name" value="LRR_dom_sf"/>
</dbReference>
<evidence type="ECO:0000256" key="5">
    <source>
        <dbReference type="ARBA" id="ARBA00022737"/>
    </source>
</evidence>
<keyword evidence="10" id="KW-0807">Transducer</keyword>
<feature type="transmembrane region" description="Helical" evidence="12">
    <location>
        <begin position="632"/>
        <end position="654"/>
    </location>
</feature>
<evidence type="ECO:0000256" key="8">
    <source>
        <dbReference type="ARBA" id="ARBA00023136"/>
    </source>
</evidence>
<feature type="compositionally biased region" description="Polar residues" evidence="11">
    <location>
        <begin position="987"/>
        <end position="996"/>
    </location>
</feature>
<evidence type="ECO:0000256" key="4">
    <source>
        <dbReference type="ARBA" id="ARBA00022692"/>
    </source>
</evidence>
<dbReference type="FunFam" id="1.20.1070.10:FF:000181">
    <property type="entry name" value="Thyrotropin receptor"/>
    <property type="match status" value="1"/>
</dbReference>
<protein>
    <recommendedName>
        <fullName evidence="13">G-protein coupled receptors family 1 profile domain-containing protein</fullName>
    </recommendedName>
</protein>
<feature type="domain" description="G-protein coupled receptors family 1 profile" evidence="13">
    <location>
        <begin position="436"/>
        <end position="683"/>
    </location>
</feature>
<feature type="transmembrane region" description="Helical" evidence="12">
    <location>
        <begin position="501"/>
        <end position="522"/>
    </location>
</feature>
<name>A0ABD3WRA2_SINWO</name>
<dbReference type="GO" id="GO:0005886">
    <property type="term" value="C:plasma membrane"/>
    <property type="evidence" value="ECO:0007669"/>
    <property type="project" value="UniProtKB-SubCell"/>
</dbReference>
<evidence type="ECO:0000256" key="12">
    <source>
        <dbReference type="SAM" id="Phobius"/>
    </source>
</evidence>
<feature type="region of interest" description="Disordered" evidence="11">
    <location>
        <begin position="745"/>
        <end position="778"/>
    </location>
</feature>
<feature type="transmembrane region" description="Helical" evidence="12">
    <location>
        <begin position="457"/>
        <end position="481"/>
    </location>
</feature>
<dbReference type="PANTHER" id="PTHR24372:SF74">
    <property type="entry name" value="LP13728P"/>
    <property type="match status" value="1"/>
</dbReference>
<dbReference type="Gene3D" id="3.80.10.10">
    <property type="entry name" value="Ribonuclease Inhibitor"/>
    <property type="match status" value="1"/>
</dbReference>
<dbReference type="Pfam" id="PF00001">
    <property type="entry name" value="7tm_1"/>
    <property type="match status" value="1"/>
</dbReference>
<keyword evidence="6 12" id="KW-1133">Transmembrane helix</keyword>
<evidence type="ECO:0000256" key="6">
    <source>
        <dbReference type="ARBA" id="ARBA00022989"/>
    </source>
</evidence>
<keyword evidence="3" id="KW-0433">Leucine-rich repeat</keyword>
<keyword evidence="7" id="KW-0297">G-protein coupled receptor</keyword>
<evidence type="ECO:0000259" key="13">
    <source>
        <dbReference type="PROSITE" id="PS50262"/>
    </source>
</evidence>
<proteinExistence type="predicted"/>
<keyword evidence="15" id="KW-1185">Reference proteome</keyword>
<evidence type="ECO:0000256" key="7">
    <source>
        <dbReference type="ARBA" id="ARBA00023040"/>
    </source>
</evidence>
<feature type="transmembrane region" description="Helical" evidence="12">
    <location>
        <begin position="543"/>
        <end position="565"/>
    </location>
</feature>
<feature type="transmembrane region" description="Helical" evidence="12">
    <location>
        <begin position="585"/>
        <end position="611"/>
    </location>
</feature>
<keyword evidence="4 12" id="KW-0812">Transmembrane</keyword>
<dbReference type="AlphaFoldDB" id="A0ABD3WRA2"/>
<evidence type="ECO:0000256" key="9">
    <source>
        <dbReference type="ARBA" id="ARBA00023170"/>
    </source>
</evidence>
<evidence type="ECO:0000256" key="11">
    <source>
        <dbReference type="SAM" id="MobiDB-lite"/>
    </source>
</evidence>
<evidence type="ECO:0000313" key="15">
    <source>
        <dbReference type="Proteomes" id="UP001634394"/>
    </source>
</evidence>
<dbReference type="InterPro" id="IPR026906">
    <property type="entry name" value="LRR_5"/>
</dbReference>
<evidence type="ECO:0000256" key="1">
    <source>
        <dbReference type="ARBA" id="ARBA00004651"/>
    </source>
</evidence>
<dbReference type="PANTHER" id="PTHR24372">
    <property type="entry name" value="GLYCOPROTEIN HORMONE RECEPTOR"/>
    <property type="match status" value="1"/>
</dbReference>
<reference evidence="14 15" key="1">
    <citation type="submission" date="2024-11" db="EMBL/GenBank/DDBJ databases">
        <title>Chromosome-level genome assembly of the freshwater bivalve Anodonta woodiana.</title>
        <authorList>
            <person name="Chen X."/>
        </authorList>
    </citation>
    <scope>NUCLEOTIDE SEQUENCE [LARGE SCALE GENOMIC DNA]</scope>
    <source>
        <strain evidence="14">MN2024</strain>
        <tissue evidence="14">Gills</tissue>
    </source>
</reference>
<dbReference type="InterPro" id="IPR002131">
    <property type="entry name" value="Gphrmn_rcpt_fam"/>
</dbReference>
<dbReference type="PRINTS" id="PR00237">
    <property type="entry name" value="GPCRRHODOPSN"/>
</dbReference>
<evidence type="ECO:0000256" key="2">
    <source>
        <dbReference type="ARBA" id="ARBA00022475"/>
    </source>
</evidence>
<sequence length="1019" mass="114495">MIPILSISNVYILRLGYIIIISFPISPPRFFRDTTSDPCILEKLEPGVFDGLDELKILGIIGCERLRTIDAGVLGKFEKLYTLHIFRGGLVSVPNLTSFHTVNKDFNGMMTDIRLYDNVVDTLESNAFSDLQAVTVELNDNQITEIQSCAFCNSKIATLRLNNNDIKSLGDTVFKNADITNLFINNNPELSVLADDIFTRIVEKDTEIKSLKTLDLSQTSITKLPTEGLSELKELFLQRTRSLKQFPSVLRFNRIVRAELHYPHHCCAFKNPEKQDPHEWKVYKQFQEAIDTDCATTVSPVSVSTPTRHGLEHFHFNINKLIRRAAFNFPDTFLEKNKMKNFQALLENETIGGIAVKKISQDGDFFGKAFNHWHHQEIENTSDVISVFCGKLPKAEYYMKVICTPEPDAFNPCEDVMGYEWLRVVVWVVVLTTVLGNLTVLVVLLTGRGKLSVPKFLMCNLAFADFLMGVYLLMLAAIDLHTLGEYFTYAVSWQNEGGCQAAGFLTVFSSELSIFTLTIITLERWYAISHAIDLNKRLRFRQSMGIMAAGYVFTVVLATLPLLGISGYGNVSICLPMKVDNAVDAGYVISLLLLNGFAFLAICACYISMFLRVKGSDTIARNNDTTIAKRMALLVMTNFVCWAPIAFFGLTASAGAPLIDITNSKILLVFFYPFNSCANPFLYAILTKQFRKDVFILLGKYGICTEKANLYRGTYYTTRSFSHSRTKDLALTHMYQANGNGNVSNYTGSSHSSKASLNSTPRMTPQSTPKIPSHQSLDRKLSIVPETSHSSDAENVQMNDYTRDDVDKCAEHGGSPRYIRSVSEYMVLYNKRDVESYTRAPKQQVSIDTSTSFSSGYTDVTVVSDISNNIDSPKAFERKHEYDKRDSFEAIHNKELQSLNATVEKQFPSSSYSKYTGNNSYPTDENFENEISDLLSTRDQNFSVLCDYECSYLCSNIATKERARLTRSPSLSSLDENVEQPLLYSDTYISPSPRSSINDDTRDTSCSGEQISCKDCTLP</sequence>
<evidence type="ECO:0000256" key="10">
    <source>
        <dbReference type="ARBA" id="ARBA00023224"/>
    </source>
</evidence>
<dbReference type="PROSITE" id="PS00237">
    <property type="entry name" value="G_PROTEIN_RECEP_F1_1"/>
    <property type="match status" value="1"/>
</dbReference>
<dbReference type="InterPro" id="IPR000276">
    <property type="entry name" value="GPCR_Rhodpsn"/>
</dbReference>
<feature type="compositionally biased region" description="Polar residues" evidence="11">
    <location>
        <begin position="745"/>
        <end position="775"/>
    </location>
</feature>
<dbReference type="Proteomes" id="UP001634394">
    <property type="component" value="Unassembled WGS sequence"/>
</dbReference>
<feature type="transmembrane region" description="Helical" evidence="12">
    <location>
        <begin position="421"/>
        <end position="445"/>
    </location>
</feature>